<evidence type="ECO:0000256" key="7">
    <source>
        <dbReference type="ARBA" id="ARBA00022741"/>
    </source>
</evidence>
<dbReference type="Pfam" id="PF02367">
    <property type="entry name" value="TsaE"/>
    <property type="match status" value="1"/>
</dbReference>
<dbReference type="GO" id="GO:0046872">
    <property type="term" value="F:metal ion binding"/>
    <property type="evidence" value="ECO:0007669"/>
    <property type="project" value="UniProtKB-KW"/>
</dbReference>
<evidence type="ECO:0000256" key="6">
    <source>
        <dbReference type="ARBA" id="ARBA00022723"/>
    </source>
</evidence>
<evidence type="ECO:0000256" key="10">
    <source>
        <dbReference type="ARBA" id="ARBA00032441"/>
    </source>
</evidence>
<evidence type="ECO:0000256" key="3">
    <source>
        <dbReference type="ARBA" id="ARBA00019010"/>
    </source>
</evidence>
<keyword evidence="4" id="KW-0963">Cytoplasm</keyword>
<comment type="subcellular location">
    <subcellularLocation>
        <location evidence="1">Cytoplasm</location>
    </subcellularLocation>
</comment>
<dbReference type="SUPFAM" id="SSF52540">
    <property type="entry name" value="P-loop containing nucleoside triphosphate hydrolases"/>
    <property type="match status" value="1"/>
</dbReference>
<dbReference type="GO" id="GO:0005737">
    <property type="term" value="C:cytoplasm"/>
    <property type="evidence" value="ECO:0007669"/>
    <property type="project" value="UniProtKB-SubCell"/>
</dbReference>
<dbReference type="GO" id="GO:0005524">
    <property type="term" value="F:ATP binding"/>
    <property type="evidence" value="ECO:0007669"/>
    <property type="project" value="UniProtKB-KW"/>
</dbReference>
<sequence length="156" mass="18437">MFNLLKTKTNLKQLEIIAKKLASKSLIGDIYLLSGELGAGKTTFIRFFLYSIFACNLVKKPNSIKSPSFPIMINYPVKNFEVFHYDLYRLKNENEIQELNIIENLKENITLIEWPQMIINNLQIDNYFLINLKIINPRERMIKISHTHNKHFDNEF</sequence>
<dbReference type="Gene3D" id="3.40.50.300">
    <property type="entry name" value="P-loop containing nucleotide triphosphate hydrolases"/>
    <property type="match status" value="1"/>
</dbReference>
<dbReference type="PANTHER" id="PTHR33540:SF2">
    <property type="entry name" value="TRNA THREONYLCARBAMOYLADENOSINE BIOSYNTHESIS PROTEIN TSAE"/>
    <property type="match status" value="1"/>
</dbReference>
<evidence type="ECO:0000313" key="11">
    <source>
        <dbReference type="EMBL" id="SVA78850.1"/>
    </source>
</evidence>
<dbReference type="NCBIfam" id="TIGR00150">
    <property type="entry name" value="T6A_YjeE"/>
    <property type="match status" value="1"/>
</dbReference>
<dbReference type="EMBL" id="UINC01018714">
    <property type="protein sequence ID" value="SVA78850.1"/>
    <property type="molecule type" value="Genomic_DNA"/>
</dbReference>
<name>A0A381YPC6_9ZZZZ</name>
<evidence type="ECO:0000256" key="4">
    <source>
        <dbReference type="ARBA" id="ARBA00022490"/>
    </source>
</evidence>
<gene>
    <name evidence="11" type="ORF">METZ01_LOCUS131704</name>
</gene>
<keyword evidence="9" id="KW-0460">Magnesium</keyword>
<keyword evidence="6" id="KW-0479">Metal-binding</keyword>
<keyword evidence="7" id="KW-0547">Nucleotide-binding</keyword>
<evidence type="ECO:0000256" key="8">
    <source>
        <dbReference type="ARBA" id="ARBA00022840"/>
    </source>
</evidence>
<dbReference type="InterPro" id="IPR003442">
    <property type="entry name" value="T6A_TsaE"/>
</dbReference>
<organism evidence="11">
    <name type="scientific">marine metagenome</name>
    <dbReference type="NCBI Taxonomy" id="408172"/>
    <lineage>
        <taxon>unclassified sequences</taxon>
        <taxon>metagenomes</taxon>
        <taxon>ecological metagenomes</taxon>
    </lineage>
</organism>
<evidence type="ECO:0000256" key="9">
    <source>
        <dbReference type="ARBA" id="ARBA00022842"/>
    </source>
</evidence>
<keyword evidence="8" id="KW-0067">ATP-binding</keyword>
<dbReference type="InterPro" id="IPR027417">
    <property type="entry name" value="P-loop_NTPase"/>
</dbReference>
<dbReference type="AlphaFoldDB" id="A0A381YPC6"/>
<proteinExistence type="inferred from homology"/>
<accession>A0A381YPC6</accession>
<evidence type="ECO:0000256" key="5">
    <source>
        <dbReference type="ARBA" id="ARBA00022694"/>
    </source>
</evidence>
<keyword evidence="5" id="KW-0819">tRNA processing</keyword>
<dbReference type="GO" id="GO:0002949">
    <property type="term" value="P:tRNA threonylcarbamoyladenosine modification"/>
    <property type="evidence" value="ECO:0007669"/>
    <property type="project" value="InterPro"/>
</dbReference>
<evidence type="ECO:0000256" key="1">
    <source>
        <dbReference type="ARBA" id="ARBA00004496"/>
    </source>
</evidence>
<dbReference type="PANTHER" id="PTHR33540">
    <property type="entry name" value="TRNA THREONYLCARBAMOYLADENOSINE BIOSYNTHESIS PROTEIN TSAE"/>
    <property type="match status" value="1"/>
</dbReference>
<protein>
    <recommendedName>
        <fullName evidence="3">tRNA threonylcarbamoyladenosine biosynthesis protein TsaE</fullName>
    </recommendedName>
    <alternativeName>
        <fullName evidence="10">t(6)A37 threonylcarbamoyladenosine biosynthesis protein TsaE</fullName>
    </alternativeName>
</protein>
<comment type="similarity">
    <text evidence="2">Belongs to the TsaE family.</text>
</comment>
<evidence type="ECO:0000256" key="2">
    <source>
        <dbReference type="ARBA" id="ARBA00007599"/>
    </source>
</evidence>
<reference evidence="11" key="1">
    <citation type="submission" date="2018-05" db="EMBL/GenBank/DDBJ databases">
        <authorList>
            <person name="Lanie J.A."/>
            <person name="Ng W.-L."/>
            <person name="Kazmierczak K.M."/>
            <person name="Andrzejewski T.M."/>
            <person name="Davidsen T.M."/>
            <person name="Wayne K.J."/>
            <person name="Tettelin H."/>
            <person name="Glass J.I."/>
            <person name="Rusch D."/>
            <person name="Podicherti R."/>
            <person name="Tsui H.-C.T."/>
            <person name="Winkler M.E."/>
        </authorList>
    </citation>
    <scope>NUCLEOTIDE SEQUENCE</scope>
</reference>